<proteinExistence type="predicted"/>
<dbReference type="CDD" id="cd05380">
    <property type="entry name" value="CAP_euk"/>
    <property type="match status" value="1"/>
</dbReference>
<name>A0A3P7LZR8_CYLGO</name>
<dbReference type="Gene3D" id="3.40.33.10">
    <property type="entry name" value="CAP"/>
    <property type="match status" value="1"/>
</dbReference>
<feature type="domain" description="SCP" evidence="1">
    <location>
        <begin position="11"/>
        <end position="145"/>
    </location>
</feature>
<evidence type="ECO:0000313" key="3">
    <source>
        <dbReference type="Proteomes" id="UP000271889"/>
    </source>
</evidence>
<evidence type="ECO:0000259" key="1">
    <source>
        <dbReference type="SMART" id="SM00198"/>
    </source>
</evidence>
<organism evidence="2 3">
    <name type="scientific">Cylicostephanus goldi</name>
    <name type="common">Nematode worm</name>
    <dbReference type="NCBI Taxonomy" id="71465"/>
    <lineage>
        <taxon>Eukaryota</taxon>
        <taxon>Metazoa</taxon>
        <taxon>Ecdysozoa</taxon>
        <taxon>Nematoda</taxon>
        <taxon>Chromadorea</taxon>
        <taxon>Rhabditida</taxon>
        <taxon>Rhabditina</taxon>
        <taxon>Rhabditomorpha</taxon>
        <taxon>Strongyloidea</taxon>
        <taxon>Strongylidae</taxon>
        <taxon>Cylicostephanus</taxon>
    </lineage>
</organism>
<accession>A0A3P7LZR8</accession>
<dbReference type="Pfam" id="PF00188">
    <property type="entry name" value="CAP"/>
    <property type="match status" value="1"/>
</dbReference>
<dbReference type="OrthoDB" id="5837771at2759"/>
<dbReference type="AlphaFoldDB" id="A0A3P7LZR8"/>
<sequence>MCPYNTEMRDIVRKNFTDTHNYRRSQLALGKVPNKNNHYLREASDMIKLEWDCWLERNATEYVRTCPYKESDETERSGIGELHARVPVEGDFKAGALAAVKRWWSIARKVSVDKCIGDDAKFGKELIGGEIKSFTQVRNYDNFVGNNYLIVVCTVA</sequence>
<protein>
    <recommendedName>
        <fullName evidence="1">SCP domain-containing protein</fullName>
    </recommendedName>
</protein>
<dbReference type="Proteomes" id="UP000271889">
    <property type="component" value="Unassembled WGS sequence"/>
</dbReference>
<evidence type="ECO:0000313" key="2">
    <source>
        <dbReference type="EMBL" id="VDN22494.1"/>
    </source>
</evidence>
<dbReference type="EMBL" id="UYRV01106534">
    <property type="protein sequence ID" value="VDN22494.1"/>
    <property type="molecule type" value="Genomic_DNA"/>
</dbReference>
<dbReference type="SUPFAM" id="SSF55797">
    <property type="entry name" value="PR-1-like"/>
    <property type="match status" value="1"/>
</dbReference>
<dbReference type="SMART" id="SM00198">
    <property type="entry name" value="SCP"/>
    <property type="match status" value="1"/>
</dbReference>
<gene>
    <name evidence="2" type="ORF">CGOC_LOCUS9310</name>
</gene>
<dbReference type="InterPro" id="IPR035940">
    <property type="entry name" value="CAP_sf"/>
</dbReference>
<dbReference type="InterPro" id="IPR014044">
    <property type="entry name" value="CAP_dom"/>
</dbReference>
<keyword evidence="3" id="KW-1185">Reference proteome</keyword>
<reference evidence="2 3" key="1">
    <citation type="submission" date="2018-11" db="EMBL/GenBank/DDBJ databases">
        <authorList>
            <consortium name="Pathogen Informatics"/>
        </authorList>
    </citation>
    <scope>NUCLEOTIDE SEQUENCE [LARGE SCALE GENOMIC DNA]</scope>
</reference>